<dbReference type="EMBL" id="JAPEUR010000145">
    <property type="protein sequence ID" value="KAJ4318217.1"/>
    <property type="molecule type" value="Genomic_DNA"/>
</dbReference>
<evidence type="ECO:0000256" key="1">
    <source>
        <dbReference type="SAM" id="MobiDB-lite"/>
    </source>
</evidence>
<protein>
    <submittedName>
        <fullName evidence="2">Uncharacterized protein</fullName>
    </submittedName>
</protein>
<evidence type="ECO:0000313" key="2">
    <source>
        <dbReference type="EMBL" id="KAJ4318217.1"/>
    </source>
</evidence>
<sequence length="159" mass="18265">MVKFLPNWQGQTFEEYVKGPKSTLSGVKKDRLLSDPLIAQKLPELWLSRTGRCTSFWLKIVPVLDEQLPNSFDLKTFDVSQHRLSRCEETSLLADSGSRRGPLKLPDTGVWDTTELDKPEWQYHEGTCNYRKKEDPNHPPGVPVNEASARPMEIIQRDE</sequence>
<accession>A0A9W8WAV0</accession>
<dbReference type="Proteomes" id="UP001140502">
    <property type="component" value="Unassembled WGS sequence"/>
</dbReference>
<proteinExistence type="predicted"/>
<dbReference type="AlphaFoldDB" id="A0A9W8WAV0"/>
<organism evidence="2 3">
    <name type="scientific">Fusarium piperis</name>
    <dbReference type="NCBI Taxonomy" id="1435070"/>
    <lineage>
        <taxon>Eukaryota</taxon>
        <taxon>Fungi</taxon>
        <taxon>Dikarya</taxon>
        <taxon>Ascomycota</taxon>
        <taxon>Pezizomycotina</taxon>
        <taxon>Sordariomycetes</taxon>
        <taxon>Hypocreomycetidae</taxon>
        <taxon>Hypocreales</taxon>
        <taxon>Nectriaceae</taxon>
        <taxon>Fusarium</taxon>
        <taxon>Fusarium solani species complex</taxon>
    </lineage>
</organism>
<dbReference type="OrthoDB" id="4965674at2759"/>
<feature type="region of interest" description="Disordered" evidence="1">
    <location>
        <begin position="129"/>
        <end position="159"/>
    </location>
</feature>
<reference evidence="2" key="1">
    <citation type="submission" date="2022-10" db="EMBL/GenBank/DDBJ databases">
        <title>Tapping the CABI collections for fungal endophytes: first genome assemblies for Collariella, Neodidymelliopsis, Ascochyta clinopodiicola, Didymella pomorum, Didymosphaeria variabile, Neocosmospora piperis and Neocucurbitaria cava.</title>
        <authorList>
            <person name="Hill R."/>
        </authorList>
    </citation>
    <scope>NUCLEOTIDE SEQUENCE</scope>
    <source>
        <strain evidence="2">IMI 366586</strain>
    </source>
</reference>
<comment type="caution">
    <text evidence="2">The sequence shown here is derived from an EMBL/GenBank/DDBJ whole genome shotgun (WGS) entry which is preliminary data.</text>
</comment>
<keyword evidence="3" id="KW-1185">Reference proteome</keyword>
<name>A0A9W8WAV0_9HYPO</name>
<evidence type="ECO:0000313" key="3">
    <source>
        <dbReference type="Proteomes" id="UP001140502"/>
    </source>
</evidence>
<gene>
    <name evidence="2" type="ORF">N0V84_006973</name>
</gene>